<gene>
    <name evidence="5" type="ORF">JQC75_18460</name>
</gene>
<dbReference type="Proteomes" id="UP000596252">
    <property type="component" value="Chromosome"/>
</dbReference>
<feature type="coiled-coil region" evidence="3">
    <location>
        <begin position="68"/>
        <end position="121"/>
    </location>
</feature>
<comment type="subcellular location">
    <subcellularLocation>
        <location evidence="1">Cell envelope</location>
    </subcellularLocation>
</comment>
<dbReference type="InterPro" id="IPR050465">
    <property type="entry name" value="UPF0194_transport"/>
</dbReference>
<dbReference type="Gene3D" id="2.40.50.100">
    <property type="match status" value="1"/>
</dbReference>
<keyword evidence="6" id="KW-1185">Reference proteome</keyword>
<proteinExistence type="predicted"/>
<dbReference type="PANTHER" id="PTHR32347">
    <property type="entry name" value="EFFLUX SYSTEM COMPONENT YKNX-RELATED"/>
    <property type="match status" value="1"/>
</dbReference>
<sequence length="320" mass="34068">MKLITHPSWVGLLALCLAACGESSSAVYGTVERDRLTLTAPSTELIADIQVQEGDRVSAGTVLLRLDSRAADARLAQAMADLAQAEARLAELTKGARDEELARAEARLAGARATLSEARAQYDRTVRLVAEKVLTAADLDKAVAGKDRAQADVDSASQTLKELIAGTRSEQLSQASAAVDAAQAQVALEQKLTADLTLVAARDAVVDLLPWRMGDRVSQGSQLVGLLAQDAPYVRVYLPASALDRLLPGAEVGVRVDGRPVPVMGKVRNIRSEPAFTPFYALNERDRARLMYLADIDLPVDAGLATGLVVEVLLPEVSHD</sequence>
<evidence type="ECO:0000313" key="6">
    <source>
        <dbReference type="Proteomes" id="UP000596252"/>
    </source>
</evidence>
<accession>A0ABX7G3H0</accession>
<evidence type="ECO:0000256" key="3">
    <source>
        <dbReference type="SAM" id="Coils"/>
    </source>
</evidence>
<protein>
    <submittedName>
        <fullName evidence="5">HlyD family efflux transporter periplasmic adaptor subunit</fullName>
    </submittedName>
</protein>
<dbReference type="Gene3D" id="1.10.287.470">
    <property type="entry name" value="Helix hairpin bin"/>
    <property type="match status" value="2"/>
</dbReference>
<evidence type="ECO:0000256" key="2">
    <source>
        <dbReference type="ARBA" id="ARBA00023054"/>
    </source>
</evidence>
<dbReference type="InterPro" id="IPR059052">
    <property type="entry name" value="HH_YbhG-like"/>
</dbReference>
<feature type="domain" description="YbhG-like alpha-helical hairpin" evidence="4">
    <location>
        <begin position="66"/>
        <end position="188"/>
    </location>
</feature>
<organism evidence="5 6">
    <name type="scientific">Shewanella litorisediminis</name>
    <dbReference type="NCBI Taxonomy" id="1173586"/>
    <lineage>
        <taxon>Bacteria</taxon>
        <taxon>Pseudomonadati</taxon>
        <taxon>Pseudomonadota</taxon>
        <taxon>Gammaproteobacteria</taxon>
        <taxon>Alteromonadales</taxon>
        <taxon>Shewanellaceae</taxon>
        <taxon>Shewanella</taxon>
    </lineage>
</organism>
<dbReference type="RefSeq" id="WP_203325467.1">
    <property type="nucleotide sequence ID" value="NZ_CP069213.1"/>
</dbReference>
<evidence type="ECO:0000256" key="1">
    <source>
        <dbReference type="ARBA" id="ARBA00004196"/>
    </source>
</evidence>
<evidence type="ECO:0000259" key="4">
    <source>
        <dbReference type="Pfam" id="PF25881"/>
    </source>
</evidence>
<reference evidence="5 6" key="1">
    <citation type="journal article" date="2012" name="Antonie Van Leeuwenhoek">
        <title>Shewanella litorisediminis sp. nov., a gammaproteobacterium isolated from a tidal flat sediment.</title>
        <authorList>
            <person name="Lee M.H."/>
            <person name="Yoon J.H."/>
        </authorList>
    </citation>
    <scope>NUCLEOTIDE SEQUENCE [LARGE SCALE GENOMIC DNA]</scope>
    <source>
        <strain evidence="5 6">SMK1-12</strain>
    </source>
</reference>
<name>A0ABX7G3H0_9GAMM</name>
<dbReference type="EMBL" id="CP069213">
    <property type="protein sequence ID" value="QRH01798.1"/>
    <property type="molecule type" value="Genomic_DNA"/>
</dbReference>
<dbReference type="SUPFAM" id="SSF111369">
    <property type="entry name" value="HlyD-like secretion proteins"/>
    <property type="match status" value="2"/>
</dbReference>
<keyword evidence="2 3" id="KW-0175">Coiled coil</keyword>
<evidence type="ECO:0000313" key="5">
    <source>
        <dbReference type="EMBL" id="QRH01798.1"/>
    </source>
</evidence>
<dbReference type="Pfam" id="PF25881">
    <property type="entry name" value="HH_YBHG"/>
    <property type="match status" value="1"/>
</dbReference>
<dbReference type="PANTHER" id="PTHR32347:SF29">
    <property type="entry name" value="UPF0194 MEMBRANE PROTEIN YBHG"/>
    <property type="match status" value="1"/>
</dbReference>